<name>A0ABU7CDA8_9TELE</name>
<evidence type="ECO:0000313" key="1">
    <source>
        <dbReference type="EMBL" id="MED6260632.1"/>
    </source>
</evidence>
<comment type="caution">
    <text evidence="1">The sequence shown here is derived from an EMBL/GenBank/DDBJ whole genome shotgun (WGS) entry which is preliminary data.</text>
</comment>
<reference evidence="1 2" key="1">
    <citation type="submission" date="2021-07" db="EMBL/GenBank/DDBJ databases">
        <authorList>
            <person name="Palmer J.M."/>
        </authorList>
    </citation>
    <scope>NUCLEOTIDE SEQUENCE [LARGE SCALE GENOMIC DNA]</scope>
    <source>
        <strain evidence="1 2">AT_MEX2019</strain>
        <tissue evidence="1">Muscle</tissue>
    </source>
</reference>
<evidence type="ECO:0000313" key="2">
    <source>
        <dbReference type="Proteomes" id="UP001345963"/>
    </source>
</evidence>
<gene>
    <name evidence="1" type="ORF">ATANTOWER_024808</name>
</gene>
<organism evidence="1 2">
    <name type="scientific">Ataeniobius toweri</name>
    <dbReference type="NCBI Taxonomy" id="208326"/>
    <lineage>
        <taxon>Eukaryota</taxon>
        <taxon>Metazoa</taxon>
        <taxon>Chordata</taxon>
        <taxon>Craniata</taxon>
        <taxon>Vertebrata</taxon>
        <taxon>Euteleostomi</taxon>
        <taxon>Actinopterygii</taxon>
        <taxon>Neopterygii</taxon>
        <taxon>Teleostei</taxon>
        <taxon>Neoteleostei</taxon>
        <taxon>Acanthomorphata</taxon>
        <taxon>Ovalentaria</taxon>
        <taxon>Atherinomorphae</taxon>
        <taxon>Cyprinodontiformes</taxon>
        <taxon>Goodeidae</taxon>
        <taxon>Ataeniobius</taxon>
    </lineage>
</organism>
<protein>
    <submittedName>
        <fullName evidence="1">Uncharacterized protein</fullName>
    </submittedName>
</protein>
<keyword evidence="2" id="KW-1185">Reference proteome</keyword>
<accession>A0ABU7CDA8</accession>
<dbReference type="Proteomes" id="UP001345963">
    <property type="component" value="Unassembled WGS sequence"/>
</dbReference>
<dbReference type="EMBL" id="JAHUTI010089078">
    <property type="protein sequence ID" value="MED6260632.1"/>
    <property type="molecule type" value="Genomic_DNA"/>
</dbReference>
<proteinExistence type="predicted"/>
<sequence>MAWHQIKWVLFGHFSTCLRFDSKDFKDESNQLKQEISSSPLSDFIFNNEHVRRVLLVSASDKVSGFLFKHCADQLSGVFYYISKQSLEQQRVRALWEKNPELFLC</sequence>